<gene>
    <name evidence="13" type="ORF">AXF17_06715</name>
</gene>
<dbReference type="AlphaFoldDB" id="A0A223AT47"/>
<evidence type="ECO:0000256" key="11">
    <source>
        <dbReference type="SAM" id="SignalP"/>
    </source>
</evidence>
<evidence type="ECO:0000256" key="8">
    <source>
        <dbReference type="ARBA" id="ARBA00023306"/>
    </source>
</evidence>
<dbReference type="EMBL" id="CP016199">
    <property type="protein sequence ID" value="ASS38128.1"/>
    <property type="molecule type" value="Genomic_DNA"/>
</dbReference>
<dbReference type="InterPro" id="IPR005215">
    <property type="entry name" value="Trig_fac"/>
</dbReference>
<evidence type="ECO:0000313" key="13">
    <source>
        <dbReference type="EMBL" id="ASS38128.1"/>
    </source>
</evidence>
<dbReference type="Pfam" id="PF00254">
    <property type="entry name" value="FKBP_C"/>
    <property type="match status" value="1"/>
</dbReference>
<keyword evidence="14" id="KW-1185">Reference proteome</keyword>
<keyword evidence="6" id="KW-0143">Chaperone</keyword>
<evidence type="ECO:0000259" key="12">
    <source>
        <dbReference type="PROSITE" id="PS50059"/>
    </source>
</evidence>
<dbReference type="SUPFAM" id="SSF54534">
    <property type="entry name" value="FKBP-like"/>
    <property type="match status" value="1"/>
</dbReference>
<evidence type="ECO:0000256" key="1">
    <source>
        <dbReference type="ARBA" id="ARBA00000971"/>
    </source>
</evidence>
<evidence type="ECO:0000256" key="10">
    <source>
        <dbReference type="PROSITE-ProRule" id="PRU00277"/>
    </source>
</evidence>
<dbReference type="GO" id="GO:0051301">
    <property type="term" value="P:cell division"/>
    <property type="evidence" value="ECO:0007669"/>
    <property type="project" value="UniProtKB-KW"/>
</dbReference>
<dbReference type="Gene3D" id="3.10.50.40">
    <property type="match status" value="1"/>
</dbReference>
<proteinExistence type="inferred from homology"/>
<comment type="function">
    <text evidence="9">Involved in protein export. Acts as a chaperone by maintaining the newly synthesized protein in an open conformation. Functions as a peptidyl-prolyl cis-trans isomerase.</text>
</comment>
<dbReference type="Gene3D" id="1.10.3120.10">
    <property type="entry name" value="Trigger factor, C-terminal domain"/>
    <property type="match status" value="1"/>
</dbReference>
<name>A0A223AT47_9FIRM</name>
<dbReference type="SUPFAM" id="SSF109998">
    <property type="entry name" value="Triger factor/SurA peptide-binding domain-like"/>
    <property type="match status" value="1"/>
</dbReference>
<dbReference type="FunFam" id="3.10.50.40:FF:000001">
    <property type="entry name" value="Trigger factor"/>
    <property type="match status" value="1"/>
</dbReference>
<evidence type="ECO:0000256" key="7">
    <source>
        <dbReference type="ARBA" id="ARBA00023235"/>
    </source>
</evidence>
<evidence type="ECO:0000256" key="5">
    <source>
        <dbReference type="ARBA" id="ARBA00023110"/>
    </source>
</evidence>
<evidence type="ECO:0000313" key="14">
    <source>
        <dbReference type="Proteomes" id="UP000214689"/>
    </source>
</evidence>
<dbReference type="InterPro" id="IPR001179">
    <property type="entry name" value="PPIase_FKBP_dom"/>
</dbReference>
<comment type="catalytic activity">
    <reaction evidence="1 10">
        <text>[protein]-peptidylproline (omega=180) = [protein]-peptidylproline (omega=0)</text>
        <dbReference type="Rhea" id="RHEA:16237"/>
        <dbReference type="Rhea" id="RHEA-COMP:10747"/>
        <dbReference type="Rhea" id="RHEA-COMP:10748"/>
        <dbReference type="ChEBI" id="CHEBI:83833"/>
        <dbReference type="ChEBI" id="CHEBI:83834"/>
        <dbReference type="EC" id="5.2.1.8"/>
    </reaction>
</comment>
<reference evidence="14" key="1">
    <citation type="submission" date="2016-05" db="EMBL/GenBank/DDBJ databases">
        <authorList>
            <person name="Holder M.E."/>
            <person name="Ajami N.J."/>
            <person name="Petrosino J.F."/>
        </authorList>
    </citation>
    <scope>NUCLEOTIDE SEQUENCE [LARGE SCALE GENOMIC DNA]</scope>
    <source>
        <strain evidence="14">ATCC 700696</strain>
    </source>
</reference>
<comment type="similarity">
    <text evidence="3">Belongs to the FKBP-type PPIase family. Tig subfamily.</text>
</comment>
<dbReference type="PROSITE" id="PS51257">
    <property type="entry name" value="PROKAR_LIPOPROTEIN"/>
    <property type="match status" value="1"/>
</dbReference>
<evidence type="ECO:0000256" key="2">
    <source>
        <dbReference type="ARBA" id="ARBA00004496"/>
    </source>
</evidence>
<dbReference type="GO" id="GO:0015031">
    <property type="term" value="P:protein transport"/>
    <property type="evidence" value="ECO:0007669"/>
    <property type="project" value="InterPro"/>
</dbReference>
<keyword evidence="8" id="KW-0131">Cell cycle</keyword>
<feature type="chain" id="PRO_5038596901" description="peptidylprolyl isomerase" evidence="11">
    <location>
        <begin position="25"/>
        <end position="363"/>
    </location>
</feature>
<sequence>MSRNKICKSTIMAVMVACALMLTACGGASKPDKYSYDDFSKYVKLGKYKNLEYTKADTSVSDTEVQEAINTTLEQAKTKEEVKEGTAASDSIVNIDYTGKINGKKFDGGSATGYELNLVDSNFISGFAEQIVGHRVGETFDITVTFPSNYSNNTELAGKKATFTIKLNSLVKTVTPEYNDEFVKKNTNFKTTAEYEKHLKKQLLKDKKAQVASSEKQELFQKILNSSKIKKYPKKELKDTQQKMIDTYKSLAKKNDMSYEKYLKSTMGMSKKAFEKQAKVAAKNTVRQELVLFALAKEYGIKVSDKDYKEYLDKLLKDAGYTRSQYEKAAGMSIEEYADQNNLYDTMVYEKVMIKVLKDSIAK</sequence>
<dbReference type="OrthoDB" id="9767721at2"/>
<organism evidence="13 14">
    <name type="scientific">Mogibacterium pumilum</name>
    <dbReference type="NCBI Taxonomy" id="86332"/>
    <lineage>
        <taxon>Bacteria</taxon>
        <taxon>Bacillati</taxon>
        <taxon>Bacillota</taxon>
        <taxon>Clostridia</taxon>
        <taxon>Peptostreptococcales</taxon>
        <taxon>Anaerovoracaceae</taxon>
        <taxon>Mogibacterium</taxon>
    </lineage>
</organism>
<evidence type="ECO:0000256" key="3">
    <source>
        <dbReference type="ARBA" id="ARBA00005464"/>
    </source>
</evidence>
<dbReference type="GO" id="GO:0006457">
    <property type="term" value="P:protein folding"/>
    <property type="evidence" value="ECO:0007669"/>
    <property type="project" value="InterPro"/>
</dbReference>
<dbReference type="GO" id="GO:0005737">
    <property type="term" value="C:cytoplasm"/>
    <property type="evidence" value="ECO:0007669"/>
    <property type="project" value="UniProtKB-SubCell"/>
</dbReference>
<feature type="signal peptide" evidence="11">
    <location>
        <begin position="1"/>
        <end position="24"/>
    </location>
</feature>
<accession>A0A223AT47</accession>
<dbReference type="EC" id="5.2.1.8" evidence="10"/>
<protein>
    <recommendedName>
        <fullName evidence="10">peptidylprolyl isomerase</fullName>
        <ecNumber evidence="10">5.2.1.8</ecNumber>
    </recommendedName>
</protein>
<evidence type="ECO:0000256" key="4">
    <source>
        <dbReference type="ARBA" id="ARBA00022618"/>
    </source>
</evidence>
<feature type="domain" description="PPIase FKBP-type" evidence="12">
    <location>
        <begin position="90"/>
        <end position="173"/>
    </location>
</feature>
<dbReference type="GO" id="GO:0003755">
    <property type="term" value="F:peptidyl-prolyl cis-trans isomerase activity"/>
    <property type="evidence" value="ECO:0007669"/>
    <property type="project" value="UniProtKB-KW"/>
</dbReference>
<dbReference type="Pfam" id="PF05698">
    <property type="entry name" value="Trigger_C"/>
    <property type="match status" value="1"/>
</dbReference>
<dbReference type="PROSITE" id="PS50059">
    <property type="entry name" value="FKBP_PPIASE"/>
    <property type="match status" value="1"/>
</dbReference>
<dbReference type="InterPro" id="IPR027304">
    <property type="entry name" value="Trigger_fact/SurA_dom_sf"/>
</dbReference>
<keyword evidence="4" id="KW-0132">Cell division</keyword>
<keyword evidence="5 10" id="KW-0697">Rotamase</keyword>
<dbReference type="RefSeq" id="WP_094234365.1">
    <property type="nucleotide sequence ID" value="NZ_CP016199.1"/>
</dbReference>
<evidence type="ECO:0000256" key="9">
    <source>
        <dbReference type="ARBA" id="ARBA00024849"/>
    </source>
</evidence>
<keyword evidence="11" id="KW-0732">Signal</keyword>
<dbReference type="Proteomes" id="UP000214689">
    <property type="component" value="Chromosome"/>
</dbReference>
<dbReference type="NCBIfam" id="TIGR00115">
    <property type="entry name" value="tig"/>
    <property type="match status" value="1"/>
</dbReference>
<evidence type="ECO:0000256" key="6">
    <source>
        <dbReference type="ARBA" id="ARBA00023186"/>
    </source>
</evidence>
<dbReference type="InterPro" id="IPR037041">
    <property type="entry name" value="Trigger_fac_C_sf"/>
</dbReference>
<keyword evidence="7 10" id="KW-0413">Isomerase</keyword>
<comment type="subcellular location">
    <subcellularLocation>
        <location evidence="2">Cytoplasm</location>
    </subcellularLocation>
</comment>
<dbReference type="InterPro" id="IPR046357">
    <property type="entry name" value="PPIase_dom_sf"/>
</dbReference>
<dbReference type="InterPro" id="IPR008880">
    <property type="entry name" value="Trigger_fac_C"/>
</dbReference>